<proteinExistence type="predicted"/>
<keyword evidence="1" id="KW-0862">Zinc</keyword>
<keyword evidence="3" id="KW-1133">Transmembrane helix</keyword>
<keyword evidence="1" id="KW-0863">Zinc-finger</keyword>
<keyword evidence="6" id="KW-1185">Reference proteome</keyword>
<dbReference type="EMBL" id="JACGWL010000004">
    <property type="protein sequence ID" value="KAK4404405.1"/>
    <property type="molecule type" value="Genomic_DNA"/>
</dbReference>
<evidence type="ECO:0000259" key="4">
    <source>
        <dbReference type="PROSITE" id="PS50158"/>
    </source>
</evidence>
<keyword evidence="3" id="KW-0812">Transmembrane</keyword>
<dbReference type="InterPro" id="IPR025836">
    <property type="entry name" value="Zn_knuckle_CX2CX4HX4C"/>
</dbReference>
<keyword evidence="3" id="KW-0472">Membrane</keyword>
<dbReference type="GO" id="GO:0003676">
    <property type="term" value="F:nucleic acid binding"/>
    <property type="evidence" value="ECO:0007669"/>
    <property type="project" value="InterPro"/>
</dbReference>
<dbReference type="InterPro" id="IPR001878">
    <property type="entry name" value="Znf_CCHC"/>
</dbReference>
<evidence type="ECO:0000313" key="6">
    <source>
        <dbReference type="Proteomes" id="UP001289374"/>
    </source>
</evidence>
<gene>
    <name evidence="5" type="ORF">Sango_0809100</name>
</gene>
<dbReference type="PANTHER" id="PTHR31286:SF178">
    <property type="entry name" value="DUF4283 DOMAIN-CONTAINING PROTEIN"/>
    <property type="match status" value="1"/>
</dbReference>
<dbReference type="PROSITE" id="PS50158">
    <property type="entry name" value="ZF_CCHC"/>
    <property type="match status" value="1"/>
</dbReference>
<evidence type="ECO:0000256" key="2">
    <source>
        <dbReference type="SAM" id="MobiDB-lite"/>
    </source>
</evidence>
<keyword evidence="1" id="KW-0479">Metal-binding</keyword>
<organism evidence="5 6">
    <name type="scientific">Sesamum angolense</name>
    <dbReference type="NCBI Taxonomy" id="2727404"/>
    <lineage>
        <taxon>Eukaryota</taxon>
        <taxon>Viridiplantae</taxon>
        <taxon>Streptophyta</taxon>
        <taxon>Embryophyta</taxon>
        <taxon>Tracheophyta</taxon>
        <taxon>Spermatophyta</taxon>
        <taxon>Magnoliopsida</taxon>
        <taxon>eudicotyledons</taxon>
        <taxon>Gunneridae</taxon>
        <taxon>Pentapetalae</taxon>
        <taxon>asterids</taxon>
        <taxon>lamiids</taxon>
        <taxon>Lamiales</taxon>
        <taxon>Pedaliaceae</taxon>
        <taxon>Sesamum</taxon>
    </lineage>
</organism>
<protein>
    <recommendedName>
        <fullName evidence="4">CCHC-type domain-containing protein</fullName>
    </recommendedName>
</protein>
<feature type="region of interest" description="Disordered" evidence="2">
    <location>
        <begin position="325"/>
        <end position="379"/>
    </location>
</feature>
<evidence type="ECO:0000256" key="1">
    <source>
        <dbReference type="PROSITE-ProRule" id="PRU00047"/>
    </source>
</evidence>
<evidence type="ECO:0000313" key="5">
    <source>
        <dbReference type="EMBL" id="KAK4404405.1"/>
    </source>
</evidence>
<feature type="transmembrane region" description="Helical" evidence="3">
    <location>
        <begin position="12"/>
        <end position="31"/>
    </location>
</feature>
<feature type="domain" description="CCHC-type" evidence="4">
    <location>
        <begin position="222"/>
        <end position="235"/>
    </location>
</feature>
<dbReference type="Pfam" id="PF14392">
    <property type="entry name" value="zf-CCHC_4"/>
    <property type="match status" value="1"/>
</dbReference>
<reference evidence="5" key="2">
    <citation type="journal article" date="2024" name="Plant">
        <title>Genomic evolution and insights into agronomic trait innovations of Sesamum species.</title>
        <authorList>
            <person name="Miao H."/>
            <person name="Wang L."/>
            <person name="Qu L."/>
            <person name="Liu H."/>
            <person name="Sun Y."/>
            <person name="Le M."/>
            <person name="Wang Q."/>
            <person name="Wei S."/>
            <person name="Zheng Y."/>
            <person name="Lin W."/>
            <person name="Duan Y."/>
            <person name="Cao H."/>
            <person name="Xiong S."/>
            <person name="Wang X."/>
            <person name="Wei L."/>
            <person name="Li C."/>
            <person name="Ma Q."/>
            <person name="Ju M."/>
            <person name="Zhao R."/>
            <person name="Li G."/>
            <person name="Mu C."/>
            <person name="Tian Q."/>
            <person name="Mei H."/>
            <person name="Zhang T."/>
            <person name="Gao T."/>
            <person name="Zhang H."/>
        </authorList>
    </citation>
    <scope>NUCLEOTIDE SEQUENCE</scope>
    <source>
        <strain evidence="5">K16</strain>
    </source>
</reference>
<evidence type="ECO:0000256" key="3">
    <source>
        <dbReference type="SAM" id="Phobius"/>
    </source>
</evidence>
<dbReference type="Proteomes" id="UP001289374">
    <property type="component" value="Unassembled WGS sequence"/>
</dbReference>
<dbReference type="GO" id="GO:0008270">
    <property type="term" value="F:zinc ion binding"/>
    <property type="evidence" value="ECO:0007669"/>
    <property type="project" value="UniProtKB-KW"/>
</dbReference>
<comment type="caution">
    <text evidence="5">The sequence shown here is derived from an EMBL/GenBank/DDBJ whole genome shotgun (WGS) entry which is preliminary data.</text>
</comment>
<dbReference type="PANTHER" id="PTHR31286">
    <property type="entry name" value="GLYCINE-RICH CELL WALL STRUCTURAL PROTEIN 1.8-LIKE"/>
    <property type="match status" value="1"/>
</dbReference>
<sequence length="583" mass="65668">MPRRRHAPRDTDVIICLAGFAGSPLVLSAHLWTVQGLSVSLASIFAFSFLPLAMASPLDRLGASLSLTEEEDAGIVLQTSGGVDFKLIEGDRFLLKFFHVLDRDNVLERSPWAYDKNLLILAPVEVSDNPCMVDLTWCDFHIHIHSLPLGKMTSEVCSFIGNKLGRLKEVDLDSNREVWGSSIRIRVAIDTSKPLKRVLKLRTVIGDEQLVTFTYERLPNFCYLCGRLGHLSRVCDLQLQDGFSDPGQHTPFGPWLRAAPSTGFRSWHSGTFVKEQGSSPQFLIYRPASSLQSDPLPQQCRTGAAIFGEFGSPHHPQPPIVQKRSLVDESDSDSSIAQGPRKVGRITHPLEMLPIQRRRQRGSPAERHESPSVELPGVRGPLDSSESRLFLTVILMLLSNWARIRNGGGLLVYTASQKPARGTLRGGYYLICTPNQLDRGFVLGTSTKYWINLERNLFTWSNHHAFPHTIQERLDRACANSGWTQLFPNFSDTPPVEQAIFRHDKQRVSKLEKRLATIFSGTLTQDLKGRLRQFGRSSRVPQHMQKQCGNNVVRPYGYVMETGTRVFFTDERVRDFKRTLSQR</sequence>
<dbReference type="AlphaFoldDB" id="A0AAE2C0N8"/>
<name>A0AAE2C0N8_9LAMI</name>
<reference evidence="5" key="1">
    <citation type="submission" date="2020-06" db="EMBL/GenBank/DDBJ databases">
        <authorList>
            <person name="Li T."/>
            <person name="Hu X."/>
            <person name="Zhang T."/>
            <person name="Song X."/>
            <person name="Zhang H."/>
            <person name="Dai N."/>
            <person name="Sheng W."/>
            <person name="Hou X."/>
            <person name="Wei L."/>
        </authorList>
    </citation>
    <scope>NUCLEOTIDE SEQUENCE</scope>
    <source>
        <strain evidence="5">K16</strain>
        <tissue evidence="5">Leaf</tissue>
    </source>
</reference>
<dbReference type="InterPro" id="IPR040256">
    <property type="entry name" value="At4g02000-like"/>
</dbReference>
<accession>A0AAE2C0N8</accession>